<dbReference type="STRING" id="15368.A0A2K2D4C4"/>
<feature type="region of interest" description="Disordered" evidence="1">
    <location>
        <begin position="1561"/>
        <end position="1666"/>
    </location>
</feature>
<evidence type="ECO:0000313" key="3">
    <source>
        <dbReference type="EnsemblPlants" id="PNT69129"/>
    </source>
</evidence>
<evidence type="ECO:0000256" key="1">
    <source>
        <dbReference type="SAM" id="MobiDB-lite"/>
    </source>
</evidence>
<dbReference type="PANTHER" id="PTHR35764">
    <property type="entry name" value="PROTEIN SHORTAGE IN CHIASMATA 1"/>
    <property type="match status" value="1"/>
</dbReference>
<evidence type="ECO:0000313" key="4">
    <source>
        <dbReference type="Proteomes" id="UP000008810"/>
    </source>
</evidence>
<feature type="compositionally biased region" description="Basic and acidic residues" evidence="1">
    <location>
        <begin position="1598"/>
        <end position="1617"/>
    </location>
</feature>
<protein>
    <recommendedName>
        <fullName evidence="5">Protein SHORTAGE IN CHIASMATA 1</fullName>
    </recommendedName>
</protein>
<dbReference type="Proteomes" id="UP000008810">
    <property type="component" value="Chromosome 3"/>
</dbReference>
<name>A0A2K2D4C4_BRADI</name>
<reference evidence="3" key="3">
    <citation type="submission" date="2018-08" db="UniProtKB">
        <authorList>
            <consortium name="EnsemblPlants"/>
        </authorList>
    </citation>
    <scope>IDENTIFICATION</scope>
    <source>
        <strain evidence="3">cv. Bd21</strain>
    </source>
</reference>
<reference evidence="2 3" key="1">
    <citation type="journal article" date="2010" name="Nature">
        <title>Genome sequencing and analysis of the model grass Brachypodium distachyon.</title>
        <authorList>
            <consortium name="International Brachypodium Initiative"/>
        </authorList>
    </citation>
    <scope>NUCLEOTIDE SEQUENCE [LARGE SCALE GENOMIC DNA]</scope>
    <source>
        <strain evidence="2 3">Bd21</strain>
    </source>
</reference>
<dbReference type="RefSeq" id="XP_014756880.1">
    <property type="nucleotide sequence ID" value="XM_014901394.2"/>
</dbReference>
<evidence type="ECO:0008006" key="5">
    <source>
        <dbReference type="Google" id="ProtNLM"/>
    </source>
</evidence>
<dbReference type="ExpressionAtlas" id="A0A2K2D4C4">
    <property type="expression patterns" value="baseline"/>
</dbReference>
<dbReference type="EnsemblPlants" id="PNT69129">
    <property type="protein sequence ID" value="PNT69129"/>
    <property type="gene ID" value="BRADI_3g50020v3"/>
</dbReference>
<dbReference type="PANTHER" id="PTHR35764:SF1">
    <property type="entry name" value="PROTEIN SHORTAGE IN CHIASMATA 1"/>
    <property type="match status" value="1"/>
</dbReference>
<dbReference type="GeneID" id="100830939"/>
<dbReference type="EMBL" id="CM000882">
    <property type="protein sequence ID" value="PNT69129.1"/>
    <property type="molecule type" value="Genomic_DNA"/>
</dbReference>
<keyword evidence="4" id="KW-1185">Reference proteome</keyword>
<proteinExistence type="predicted"/>
<evidence type="ECO:0000313" key="2">
    <source>
        <dbReference type="EMBL" id="PNT69129.1"/>
    </source>
</evidence>
<accession>A0A2K2D4C4</accession>
<dbReference type="OrthoDB" id="2018152at2759"/>
<sequence>MRTRFLATDYFSPSASASFSDQALALASLRFPSLPVPSLPPDPHTPLPLPFPADLPAFSVSSDDLDSLPISSALSEFFAAVIPQTLPVPTIPAADEGLDDYLYDRGWQCEGFSWKESVGFRFPKALDETSRGKDGKGDGSRSDRLGTSTDTERWELLKGLRFEVVEVDLLQVLQGDIASFGGDESADGVTLSFRVPDVKIHLDFIDIDNDMPMAYPTELADSIYQVEKIPVKYIDDDHSCARDISFSAIAALDHGVKIPQLEVSKHSWELDECLTKADISHIFHNLVERLDEAQVQHSVFNSTEFLRSTDMDMLAFVCKDPPCADYQADKPITVTAAVEMDLVRINDNILLERKSALYPLKPDGTCSDLPCSILLEEVQIIDFPSDDAFKMLVKSERAKLNISDELFKGDFDPAKRFYESIVSSELALVDDTFRSLPTPILTDDITLRSITPPLREVLCSLKPRSLSAADGIYLDWHLLLEGPCNRETCSTYASMVEEVKSDHLNSELQVSCQQTSALGFDFLEYFWRSAKLQDVGKQNNIYVPAPLPQDPPAVVETTQKYRQESDARDHGHMEKLSSEKASSLFESESQSNNLNFYLNVRSGTKRRTNDKNISTLDIPHAKEQAASFSSRPKVDKLIEIHPVSLSDSIRVLIKHIHIIYTSALQESAYLRHTFSDGPGLSISKQKLLELITGEGSDDFYSHCKYEDKMELIVLYGLKQVAYYLCFFGLHAAHLYISNLIESFENVPERLRNIHRLIGEARWKAEKHQSESHPSLLDIETILVSNTRISQKILIVADRAFWLPLGQKLTSMKMTFVELGKDPDAAYLDPVNKTNSTTWVLRGLPKSDCILLDNKNIPASFPFNEFGIILEYGGPSKSSTLLSLNPKLDGFPPLHFLYVKVDVEDFSIALAEDNHTDQDLKSKLDTVLHALQKDLQEKMDKMRIVDSLNFIPETNHPQGLQENLRKHLSGDSTKNLPVDDQWLKLESPENKNIIDVHNSVPAAEQRHIQETLSKRTILDPQTCVPSVEKSSSTSSVSANVMKQDNLSATDLPYSVTIDRITPGRLSTSEAVIVVNTRIHGKNMIFSRRSSYQQILSLEKRGLQVVERDVDLPVDLILSSAVCLVWCESKMFGCNEFTSSMETSSITNFVETIATNILMSISFSFSGCIMVFEGEPYFLSVVMESSDSLYAAAASLVMNLQLFFSPTSKSTDEIILSCIRYAARLNKAPPDIPESESLAESFLTKFPSINPLSAHIMLSSGGSLVELFSWSHERRIEAVGKYLLSPQSISLFSALCKFGELGESRSVMTDCSSVDSDICSPLLQSPRKRKKRASQAFAEPTIASLHPDLLNQLPGDFVEHDSGLSPPKLRRFSNMTVPERPEVFMFDQSLSRGGVGVSCLPGNHDVDAIIGNQTTGDYFSNGLTTDMRTYNGRASSMVDTHNFSWRPELGGKEPIESSFSASKPSFSRNYSHPIFPTALEINDDPRDWEISEGAHHTWNEHAHADIDTTSCRNDVGSRYHEPREVIMQNPASSLAFLKQDIGCHASSHGSGWEIDYLRQMNEKRRAHQARSRCNSSTMMPNSRIGDGSSRVLNPPSIESFRYRRDRDSMDRDTPSRDRSPCNGTRRYGKSRGGTKAPSHRPRKDLKMQPSVSHENRIEPSRDPTWTPVDKRARQKLSFATYGKEKQSKLIWRNQNSPGLGCGFRKRYREEVSGKSKICSYVKQQLVLKHCG</sequence>
<feature type="compositionally biased region" description="Polar residues" evidence="1">
    <location>
        <begin position="1569"/>
        <end position="1578"/>
    </location>
</feature>
<organism evidence="2">
    <name type="scientific">Brachypodium distachyon</name>
    <name type="common">Purple false brome</name>
    <name type="synonym">Trachynia distachya</name>
    <dbReference type="NCBI Taxonomy" id="15368"/>
    <lineage>
        <taxon>Eukaryota</taxon>
        <taxon>Viridiplantae</taxon>
        <taxon>Streptophyta</taxon>
        <taxon>Embryophyta</taxon>
        <taxon>Tracheophyta</taxon>
        <taxon>Spermatophyta</taxon>
        <taxon>Magnoliopsida</taxon>
        <taxon>Liliopsida</taxon>
        <taxon>Poales</taxon>
        <taxon>Poaceae</taxon>
        <taxon>BOP clade</taxon>
        <taxon>Pooideae</taxon>
        <taxon>Stipodae</taxon>
        <taxon>Brachypodieae</taxon>
        <taxon>Brachypodium</taxon>
    </lineage>
</organism>
<dbReference type="GO" id="GO:0000712">
    <property type="term" value="P:resolution of meiotic recombination intermediates"/>
    <property type="evidence" value="ECO:0000318"/>
    <property type="project" value="GO_Central"/>
</dbReference>
<gene>
    <name evidence="3" type="primary">LOC100830939</name>
    <name evidence="2" type="ORF">BRADI_3g50020v3</name>
</gene>
<dbReference type="InterPro" id="IPR038824">
    <property type="entry name" value="SHOC1-like"/>
</dbReference>
<dbReference type="KEGG" id="bdi:100830939"/>
<reference evidence="2" key="2">
    <citation type="submission" date="2017-06" db="EMBL/GenBank/DDBJ databases">
        <title>WGS assembly of Brachypodium distachyon.</title>
        <authorList>
            <consortium name="The International Brachypodium Initiative"/>
            <person name="Lucas S."/>
            <person name="Harmon-Smith M."/>
            <person name="Lail K."/>
            <person name="Tice H."/>
            <person name="Grimwood J."/>
            <person name="Bruce D."/>
            <person name="Barry K."/>
            <person name="Shu S."/>
            <person name="Lindquist E."/>
            <person name="Wang M."/>
            <person name="Pitluck S."/>
            <person name="Vogel J.P."/>
            <person name="Garvin D.F."/>
            <person name="Mockler T.C."/>
            <person name="Schmutz J."/>
            <person name="Rokhsar D."/>
            <person name="Bevan M.W."/>
        </authorList>
    </citation>
    <scope>NUCLEOTIDE SEQUENCE</scope>
    <source>
        <strain evidence="2">Bd21</strain>
    </source>
</reference>
<dbReference type="FunCoup" id="A0A2K2D4C4">
    <property type="interactions" value="663"/>
</dbReference>
<dbReference type="Gramene" id="PNT69129">
    <property type="protein sequence ID" value="PNT69129"/>
    <property type="gene ID" value="BRADI_3g50020v3"/>
</dbReference>